<dbReference type="RefSeq" id="WP_261493373.1">
    <property type="nucleotide sequence ID" value="NZ_JAOCQF010000001.1"/>
</dbReference>
<gene>
    <name evidence="2" type="ORF">N5I32_00150</name>
</gene>
<organism evidence="2 3">
    <name type="scientific">Albidovulum sediminis</name>
    <dbReference type="NCBI Taxonomy" id="3066345"/>
    <lineage>
        <taxon>Bacteria</taxon>
        <taxon>Pseudomonadati</taxon>
        <taxon>Pseudomonadota</taxon>
        <taxon>Alphaproteobacteria</taxon>
        <taxon>Rhodobacterales</taxon>
        <taxon>Paracoccaceae</taxon>
        <taxon>Albidovulum</taxon>
    </lineage>
</organism>
<accession>A0ABT2NG70</accession>
<dbReference type="PANTHER" id="PTHR41773:SF1">
    <property type="entry name" value="RELA_SPOT DOMAIN-CONTAINING PROTEIN"/>
    <property type="match status" value="1"/>
</dbReference>
<dbReference type="InterPro" id="IPR007685">
    <property type="entry name" value="RelA_SpoT"/>
</dbReference>
<feature type="domain" description="RelA/SpoT" evidence="1">
    <location>
        <begin position="68"/>
        <end position="199"/>
    </location>
</feature>
<dbReference type="SMART" id="SM00954">
    <property type="entry name" value="RelA_SpoT"/>
    <property type="match status" value="1"/>
</dbReference>
<dbReference type="Gene3D" id="3.30.460.10">
    <property type="entry name" value="Beta Polymerase, domain 2"/>
    <property type="match status" value="1"/>
</dbReference>
<dbReference type="Proteomes" id="UP001205601">
    <property type="component" value="Unassembled WGS sequence"/>
</dbReference>
<dbReference type="PANTHER" id="PTHR41773">
    <property type="entry name" value="GTP PYROPHOSPHATASE-RELATED"/>
    <property type="match status" value="1"/>
</dbReference>
<dbReference type="EMBL" id="JAOCQF010000001">
    <property type="protein sequence ID" value="MCT8327918.1"/>
    <property type="molecule type" value="Genomic_DNA"/>
</dbReference>
<proteinExistence type="predicted"/>
<evidence type="ECO:0000313" key="3">
    <source>
        <dbReference type="Proteomes" id="UP001205601"/>
    </source>
</evidence>
<reference evidence="3" key="1">
    <citation type="submission" date="2023-07" db="EMBL/GenBank/DDBJ databases">
        <title>Defluviimonas sediminis sp. nov., isolated from mangrove sediment.</title>
        <authorList>
            <person name="Liu L."/>
            <person name="Li J."/>
            <person name="Huang Y."/>
            <person name="Pan J."/>
            <person name="Li M."/>
        </authorList>
    </citation>
    <scope>NUCLEOTIDE SEQUENCE [LARGE SCALE GENOMIC DNA]</scope>
    <source>
        <strain evidence="3">FT324</strain>
    </source>
</reference>
<evidence type="ECO:0000313" key="2">
    <source>
        <dbReference type="EMBL" id="MCT8327918.1"/>
    </source>
</evidence>
<keyword evidence="3" id="KW-1185">Reference proteome</keyword>
<dbReference type="SUPFAM" id="SSF81301">
    <property type="entry name" value="Nucleotidyltransferase"/>
    <property type="match status" value="1"/>
</dbReference>
<sequence length="529" mass="59761">MISFECVPIPAEPRTVQQFIDANRSKYIETLNQVRTRVSNALSKLEIYRIYSREERQGGEILKETRKIRLKLNSYYKSRGLSQGSLWEIPDIVGFTVVVSYPSDISEVCRKIDQLVDLGVFGSQTPEKPAESDDDNAVITSKHGRPLMSKGYFACHYNLYEPGISDNQRCICEIQIKTILHDAWGAKTHDLTYKASSHVELSLLRTFELLGDSLAKLDQQSDVAKKAITQQALARQRKKDALLREQVKNHLAFAIESSRFLKEKQEEISALSAGSASDSIDKLVQLCLKEYKSGTSRSGACTLFFLGHLTAIRRIQDRGREALRDWESQVVNYSEKARIAGISGLMSFFVGDTADAIDETERAVEHLLGGVTHNASPDEKAREIRRLHSLHSSLSYYHAEIIGSDVGRKLNSAAEAERHLKRGLSLRRRIKNCPNNAFAKLGVIRRSLRDTEFAPSNFNALDTELFVRAQLAPNVLELNQIRSRMRILNENAPLACEQEAQLLFEFHDYCARVRLLELERLHTGSPSQP</sequence>
<protein>
    <recommendedName>
        <fullName evidence="1">RelA/SpoT domain-containing protein</fullName>
    </recommendedName>
</protein>
<dbReference type="InterPro" id="IPR043519">
    <property type="entry name" value="NT_sf"/>
</dbReference>
<name>A0ABT2NG70_9RHOB</name>
<evidence type="ECO:0000259" key="1">
    <source>
        <dbReference type="SMART" id="SM00954"/>
    </source>
</evidence>
<dbReference type="Pfam" id="PF04607">
    <property type="entry name" value="RelA_SpoT"/>
    <property type="match status" value="1"/>
</dbReference>
<comment type="caution">
    <text evidence="2">The sequence shown here is derived from an EMBL/GenBank/DDBJ whole genome shotgun (WGS) entry which is preliminary data.</text>
</comment>